<evidence type="ECO:0000256" key="6">
    <source>
        <dbReference type="RuleBase" id="RU363041"/>
    </source>
</evidence>
<keyword evidence="4 6" id="KW-1133">Transmembrane helix</keyword>
<feature type="transmembrane region" description="Helical" evidence="6">
    <location>
        <begin position="181"/>
        <end position="199"/>
    </location>
</feature>
<dbReference type="PANTHER" id="PTHR43701">
    <property type="entry name" value="MEMBRANE TRANSPORTER PROTEIN MJ0441-RELATED"/>
    <property type="match status" value="1"/>
</dbReference>
<dbReference type="Proteomes" id="UP000242329">
    <property type="component" value="Unassembled WGS sequence"/>
</dbReference>
<feature type="transmembrane region" description="Helical" evidence="6">
    <location>
        <begin position="33"/>
        <end position="60"/>
    </location>
</feature>
<evidence type="ECO:0000256" key="5">
    <source>
        <dbReference type="ARBA" id="ARBA00023136"/>
    </source>
</evidence>
<dbReference type="InterPro" id="IPR002781">
    <property type="entry name" value="TM_pro_TauE-like"/>
</dbReference>
<dbReference type="GO" id="GO:0005886">
    <property type="term" value="C:plasma membrane"/>
    <property type="evidence" value="ECO:0007669"/>
    <property type="project" value="UniProtKB-SubCell"/>
</dbReference>
<evidence type="ECO:0000313" key="7">
    <source>
        <dbReference type="EMBL" id="SHG83306.1"/>
    </source>
</evidence>
<keyword evidence="3 6" id="KW-0812">Transmembrane</keyword>
<comment type="subcellular location">
    <subcellularLocation>
        <location evidence="6">Cell membrane</location>
        <topology evidence="6">Multi-pass membrane protein</topology>
    </subcellularLocation>
    <subcellularLocation>
        <location evidence="1">Membrane</location>
        <topology evidence="1">Multi-pass membrane protein</topology>
    </subcellularLocation>
</comment>
<dbReference type="InterPro" id="IPR051598">
    <property type="entry name" value="TSUP/Inactive_protease-like"/>
</dbReference>
<dbReference type="Pfam" id="PF01925">
    <property type="entry name" value="TauE"/>
    <property type="match status" value="1"/>
</dbReference>
<proteinExistence type="inferred from homology"/>
<evidence type="ECO:0000256" key="4">
    <source>
        <dbReference type="ARBA" id="ARBA00022989"/>
    </source>
</evidence>
<dbReference type="RefSeq" id="WP_073091105.1">
    <property type="nucleotide sequence ID" value="NZ_FQWY01000014.1"/>
</dbReference>
<gene>
    <name evidence="7" type="ORF">SAMN02745221_01071</name>
</gene>
<protein>
    <recommendedName>
        <fullName evidence="6">Probable membrane transporter protein</fullName>
    </recommendedName>
</protein>
<keyword evidence="6" id="KW-1003">Cell membrane</keyword>
<feature type="transmembrane region" description="Helical" evidence="6">
    <location>
        <begin position="211"/>
        <end position="229"/>
    </location>
</feature>
<evidence type="ECO:0000256" key="1">
    <source>
        <dbReference type="ARBA" id="ARBA00004141"/>
    </source>
</evidence>
<feature type="transmembrane region" description="Helical" evidence="6">
    <location>
        <begin position="140"/>
        <end position="169"/>
    </location>
</feature>
<feature type="transmembrane region" description="Helical" evidence="6">
    <location>
        <begin position="97"/>
        <end position="119"/>
    </location>
</feature>
<keyword evidence="5 6" id="KW-0472">Membrane</keyword>
<dbReference type="PANTHER" id="PTHR43701:SF5">
    <property type="entry name" value="MEMBRANE TRANSPORTER PROTEIN-RELATED"/>
    <property type="match status" value="1"/>
</dbReference>
<name>A0A1M5N159_9FIRM</name>
<dbReference type="EMBL" id="FQWY01000014">
    <property type="protein sequence ID" value="SHG83306.1"/>
    <property type="molecule type" value="Genomic_DNA"/>
</dbReference>
<dbReference type="AlphaFoldDB" id="A0A1M5N159"/>
<evidence type="ECO:0000256" key="2">
    <source>
        <dbReference type="ARBA" id="ARBA00009142"/>
    </source>
</evidence>
<accession>A0A1M5N159</accession>
<evidence type="ECO:0000313" key="8">
    <source>
        <dbReference type="Proteomes" id="UP000242329"/>
    </source>
</evidence>
<feature type="transmembrane region" description="Helical" evidence="6">
    <location>
        <begin position="72"/>
        <end position="91"/>
    </location>
</feature>
<organism evidence="7 8">
    <name type="scientific">Thermosyntropha lipolytica DSM 11003</name>
    <dbReference type="NCBI Taxonomy" id="1123382"/>
    <lineage>
        <taxon>Bacteria</taxon>
        <taxon>Bacillati</taxon>
        <taxon>Bacillota</taxon>
        <taxon>Clostridia</taxon>
        <taxon>Eubacteriales</taxon>
        <taxon>Syntrophomonadaceae</taxon>
        <taxon>Thermosyntropha</taxon>
    </lineage>
</organism>
<keyword evidence="8" id="KW-1185">Reference proteome</keyword>
<sequence length="271" mass="28488">MSGLVVLVLGILAGIIGAVLGLGGGVIMLPASQIFLGLSTPVAIGTTLLAIVFTSFSGALGHYRAGNVKVKSGLYVALGGITGVLAGSYVFKYYLASRLAILESMLGVIFFIMAVKMALEAYDAFKNGVNGEDYRVRELPFYYLVLLGIITGSLTGLLGLGGGFIMVPAMMWMLGLKPQEAAATTLLAMLPVALTGGIIKLGHGFVDLRAALLMGTGTVIGAQIGVKVSGYVKVEVFKTCFAFIFAFLAFDYLSPLVNILLAYRGIFLKFF</sequence>
<feature type="transmembrane region" description="Helical" evidence="6">
    <location>
        <begin position="241"/>
        <end position="263"/>
    </location>
</feature>
<evidence type="ECO:0000256" key="3">
    <source>
        <dbReference type="ARBA" id="ARBA00022692"/>
    </source>
</evidence>
<reference evidence="8" key="1">
    <citation type="submission" date="2016-11" db="EMBL/GenBank/DDBJ databases">
        <authorList>
            <person name="Varghese N."/>
            <person name="Submissions S."/>
        </authorList>
    </citation>
    <scope>NUCLEOTIDE SEQUENCE [LARGE SCALE GENOMIC DNA]</scope>
    <source>
        <strain evidence="8">DSM 11003</strain>
    </source>
</reference>
<dbReference type="STRING" id="1123382.SAMN02745221_01071"/>
<dbReference type="OrthoDB" id="5457526at2"/>
<comment type="similarity">
    <text evidence="2 6">Belongs to the 4-toluene sulfonate uptake permease (TSUP) (TC 2.A.102) family.</text>
</comment>